<keyword evidence="6 11" id="KW-1133">Transmembrane helix</keyword>
<dbReference type="Pfam" id="PF01794">
    <property type="entry name" value="Ferric_reduct"/>
    <property type="match status" value="1"/>
</dbReference>
<evidence type="ECO:0000256" key="11">
    <source>
        <dbReference type="SAM" id="Phobius"/>
    </source>
</evidence>
<feature type="domain" description="FAD-binding FR-type" evidence="12">
    <location>
        <begin position="251"/>
        <end position="368"/>
    </location>
</feature>
<dbReference type="GO" id="GO:0052851">
    <property type="term" value="F:ferric-chelate reductase (NADPH) activity"/>
    <property type="evidence" value="ECO:0007669"/>
    <property type="project" value="UniProtKB-EC"/>
</dbReference>
<dbReference type="PROSITE" id="PS51384">
    <property type="entry name" value="FAD_FR"/>
    <property type="match status" value="1"/>
</dbReference>
<dbReference type="InterPro" id="IPR013112">
    <property type="entry name" value="FAD-bd_8"/>
</dbReference>
<feature type="region of interest" description="Disordered" evidence="10">
    <location>
        <begin position="444"/>
        <end position="466"/>
    </location>
</feature>
<keyword evidence="3" id="KW-0813">Transport</keyword>
<evidence type="ECO:0000259" key="12">
    <source>
        <dbReference type="PROSITE" id="PS51384"/>
    </source>
</evidence>
<feature type="compositionally biased region" description="Low complexity" evidence="10">
    <location>
        <begin position="507"/>
        <end position="522"/>
    </location>
</feature>
<evidence type="ECO:0000256" key="4">
    <source>
        <dbReference type="ARBA" id="ARBA00022475"/>
    </source>
</evidence>
<dbReference type="EC" id="1.16.1.9" evidence="2"/>
<accession>A0A162MMY9</accession>
<evidence type="ECO:0000256" key="7">
    <source>
        <dbReference type="ARBA" id="ARBA00023065"/>
    </source>
</evidence>
<feature type="region of interest" description="Disordered" evidence="10">
    <location>
        <begin position="483"/>
        <end position="557"/>
    </location>
</feature>
<dbReference type="Proteomes" id="UP000076874">
    <property type="component" value="Unassembled WGS sequence"/>
</dbReference>
<feature type="compositionally biased region" description="Low complexity" evidence="10">
    <location>
        <begin position="444"/>
        <end position="459"/>
    </location>
</feature>
<feature type="transmembrane region" description="Helical" evidence="11">
    <location>
        <begin position="59"/>
        <end position="83"/>
    </location>
</feature>
<dbReference type="SUPFAM" id="SSF63380">
    <property type="entry name" value="Riboflavin synthase domain-like"/>
    <property type="match status" value="1"/>
</dbReference>
<dbReference type="InterPro" id="IPR013130">
    <property type="entry name" value="Fe3_Rdtase_TM_dom"/>
</dbReference>
<dbReference type="GO" id="GO:0006826">
    <property type="term" value="P:iron ion transport"/>
    <property type="evidence" value="ECO:0007669"/>
    <property type="project" value="TreeGrafter"/>
</dbReference>
<dbReference type="InterPro" id="IPR017927">
    <property type="entry name" value="FAD-bd_FR_type"/>
</dbReference>
<dbReference type="InterPro" id="IPR039261">
    <property type="entry name" value="FNR_nucleotide-bd"/>
</dbReference>
<keyword evidence="7" id="KW-0406">Ion transport</keyword>
<dbReference type="Gene3D" id="3.40.50.80">
    <property type="entry name" value="Nucleotide-binding domain of ferredoxin-NADP reductase (FNR) module"/>
    <property type="match status" value="1"/>
</dbReference>
<dbReference type="OrthoDB" id="17725at2759"/>
<feature type="transmembrane region" description="Helical" evidence="11">
    <location>
        <begin position="204"/>
        <end position="222"/>
    </location>
</feature>
<keyword evidence="4" id="KW-1003">Cell membrane</keyword>
<comment type="catalytic activity">
    <reaction evidence="9">
        <text>2 a Fe(II)-siderophore + NADP(+) + H(+) = 2 a Fe(III)-siderophore + NADPH</text>
        <dbReference type="Rhea" id="RHEA:28795"/>
        <dbReference type="Rhea" id="RHEA-COMP:11342"/>
        <dbReference type="Rhea" id="RHEA-COMP:11344"/>
        <dbReference type="ChEBI" id="CHEBI:15378"/>
        <dbReference type="ChEBI" id="CHEBI:29033"/>
        <dbReference type="ChEBI" id="CHEBI:29034"/>
        <dbReference type="ChEBI" id="CHEBI:57783"/>
        <dbReference type="ChEBI" id="CHEBI:58349"/>
        <dbReference type="EC" id="1.16.1.9"/>
    </reaction>
</comment>
<evidence type="ECO:0000313" key="13">
    <source>
        <dbReference type="EMBL" id="OAA64320.1"/>
    </source>
</evidence>
<dbReference type="SFLD" id="SFLDS00052">
    <property type="entry name" value="Ferric_Reductase_Domain"/>
    <property type="match status" value="1"/>
</dbReference>
<gene>
    <name evidence="13" type="ORF">SPI_02967</name>
</gene>
<evidence type="ECO:0000256" key="5">
    <source>
        <dbReference type="ARBA" id="ARBA00022692"/>
    </source>
</evidence>
<feature type="compositionally biased region" description="Basic and acidic residues" evidence="10">
    <location>
        <begin position="531"/>
        <end position="552"/>
    </location>
</feature>
<protein>
    <recommendedName>
        <fullName evidence="2">ferric-chelate reductase (NADPH)</fullName>
        <ecNumber evidence="2">1.16.1.9</ecNumber>
    </recommendedName>
</protein>
<dbReference type="PANTHER" id="PTHR32361">
    <property type="entry name" value="FERRIC/CUPRIC REDUCTASE TRANSMEMBRANE COMPONENT"/>
    <property type="match status" value="1"/>
</dbReference>
<sequence length="646" mass="69277">MVYFFVAMIAVFILAHALTVLLPQRARRSGSWLKLAALVRTLSYRDVRLGRLRWNSPSLGVLLVGAAGLTFSLAIVLGPKPYYWPNTATVKFGDSPPLANRSGYLSLACLPFIFLFGAKANLVTTVTGIAPEKLIIFHLFSAWGMFLLALLHTFPFIVYHRSAGDLMAKWSASAQWLTGVIAICAEAWLTFMSLPFVRHRYYEFFKAMHFLAAAVFVGFLFIHCDFTLTSWDYFVVAGCLYFASLFFAVGRTYLAHGLLRATIVLEAEHTMRISIPATFTWRPGQHLYLRFPTLGLHALTAHPFTICSIPSSRSGGGASKAPTTEELVFHVKPRGGMTGRLAARARKQPAGVTLPVFIEGPYGGMPQRWDEGFDKTLVVAGGAGAGFSLGLIEDWIARYHHNQENQAGSGRELIAVISSRDPGMRRWLVGALHQIIEKYTATSSATSGGAVATNGSTTTPSPHHTVQGVQILVHETGIWENKDTERGSHESATGVLQPASPRSARTGNSSPGLRSSGSSSSRGNGGGDGGGNDHPEKISSEHVSHADNEKGVGAKNGVVDTGLTDAQWAATVDMLRITVKHGQADLPALVRANAAGSSAGSVGVTVCGPSAMAHDVATACAAEQQRILRGAPGAAEVWLHQEGFSN</sequence>
<comment type="caution">
    <text evidence="13">The sequence shown here is derived from an EMBL/GenBank/DDBJ whole genome shotgun (WGS) entry which is preliminary data.</text>
</comment>
<dbReference type="InterPro" id="IPR017938">
    <property type="entry name" value="Riboflavin_synthase-like_b-brl"/>
</dbReference>
<feature type="transmembrane region" description="Helical" evidence="11">
    <location>
        <begin position="174"/>
        <end position="197"/>
    </location>
</feature>
<feature type="transmembrane region" description="Helical" evidence="11">
    <location>
        <begin position="6"/>
        <end position="23"/>
    </location>
</feature>
<comment type="subcellular location">
    <subcellularLocation>
        <location evidence="1">Cell membrane</location>
        <topology evidence="1">Multi-pass membrane protein</topology>
    </subcellularLocation>
</comment>
<evidence type="ECO:0000256" key="6">
    <source>
        <dbReference type="ARBA" id="ARBA00022989"/>
    </source>
</evidence>
<feature type="transmembrane region" description="Helical" evidence="11">
    <location>
        <begin position="134"/>
        <end position="154"/>
    </location>
</feature>
<feature type="transmembrane region" description="Helical" evidence="11">
    <location>
        <begin position="234"/>
        <end position="254"/>
    </location>
</feature>
<name>A0A162MMY9_9HYPO</name>
<evidence type="ECO:0000256" key="10">
    <source>
        <dbReference type="SAM" id="MobiDB-lite"/>
    </source>
</evidence>
<dbReference type="CDD" id="cd06186">
    <property type="entry name" value="NOX_Duox_like_FAD_NADP"/>
    <property type="match status" value="1"/>
</dbReference>
<keyword evidence="14" id="KW-1185">Reference proteome</keyword>
<reference evidence="13 14" key="1">
    <citation type="journal article" date="2016" name="Genome Biol. Evol.">
        <title>Divergent and convergent evolution of fungal pathogenicity.</title>
        <authorList>
            <person name="Shang Y."/>
            <person name="Xiao G."/>
            <person name="Zheng P."/>
            <person name="Cen K."/>
            <person name="Zhan S."/>
            <person name="Wang C."/>
        </authorList>
    </citation>
    <scope>NUCLEOTIDE SEQUENCE [LARGE SCALE GENOMIC DNA]</scope>
    <source>
        <strain evidence="13 14">RCEF 264</strain>
    </source>
</reference>
<evidence type="ECO:0000256" key="8">
    <source>
        <dbReference type="ARBA" id="ARBA00023136"/>
    </source>
</evidence>
<keyword evidence="5 11" id="KW-0812">Transmembrane</keyword>
<evidence type="ECO:0000313" key="14">
    <source>
        <dbReference type="Proteomes" id="UP000076874"/>
    </source>
</evidence>
<evidence type="ECO:0000256" key="1">
    <source>
        <dbReference type="ARBA" id="ARBA00004651"/>
    </source>
</evidence>
<evidence type="ECO:0000256" key="9">
    <source>
        <dbReference type="ARBA" id="ARBA00048483"/>
    </source>
</evidence>
<proteinExistence type="predicted"/>
<dbReference type="Pfam" id="PF08022">
    <property type="entry name" value="FAD_binding_8"/>
    <property type="match status" value="1"/>
</dbReference>
<dbReference type="GO" id="GO:0015677">
    <property type="term" value="P:copper ion import"/>
    <property type="evidence" value="ECO:0007669"/>
    <property type="project" value="TreeGrafter"/>
</dbReference>
<keyword evidence="8 11" id="KW-0472">Membrane</keyword>
<organism evidence="13 14">
    <name type="scientific">Niveomyces insectorum RCEF 264</name>
    <dbReference type="NCBI Taxonomy" id="1081102"/>
    <lineage>
        <taxon>Eukaryota</taxon>
        <taxon>Fungi</taxon>
        <taxon>Dikarya</taxon>
        <taxon>Ascomycota</taxon>
        <taxon>Pezizomycotina</taxon>
        <taxon>Sordariomycetes</taxon>
        <taxon>Hypocreomycetidae</taxon>
        <taxon>Hypocreales</taxon>
        <taxon>Cordycipitaceae</taxon>
        <taxon>Niveomyces</taxon>
    </lineage>
</organism>
<dbReference type="GO" id="GO:0005886">
    <property type="term" value="C:plasma membrane"/>
    <property type="evidence" value="ECO:0007669"/>
    <property type="project" value="UniProtKB-SubCell"/>
</dbReference>
<dbReference type="GO" id="GO:0006879">
    <property type="term" value="P:intracellular iron ion homeostasis"/>
    <property type="evidence" value="ECO:0007669"/>
    <property type="project" value="TreeGrafter"/>
</dbReference>
<feature type="transmembrane region" description="Helical" evidence="11">
    <location>
        <begin position="103"/>
        <end position="122"/>
    </location>
</feature>
<dbReference type="SFLD" id="SFLDG01168">
    <property type="entry name" value="Ferric_reductase_subgroup_(FRE"/>
    <property type="match status" value="1"/>
</dbReference>
<evidence type="ECO:0000256" key="3">
    <source>
        <dbReference type="ARBA" id="ARBA00022448"/>
    </source>
</evidence>
<dbReference type="InterPro" id="IPR051410">
    <property type="entry name" value="Ferric/Cupric_Reductase"/>
</dbReference>
<dbReference type="AlphaFoldDB" id="A0A162MMY9"/>
<dbReference type="STRING" id="1081102.A0A162MMY9"/>
<dbReference type="EMBL" id="AZHD01000004">
    <property type="protein sequence ID" value="OAA64320.1"/>
    <property type="molecule type" value="Genomic_DNA"/>
</dbReference>
<evidence type="ECO:0000256" key="2">
    <source>
        <dbReference type="ARBA" id="ARBA00012668"/>
    </source>
</evidence>